<sequence length="133" mass="14813">MNATSSTSQAHIDIKPTKHRKKSGWTPIGIAAMVFGFMVAWPVGLAVLAYILWGGRIDDLISDAVDMVKGATRRSPRGFSGSSGNAAFDEYKAATLADLEQQQAEFAEYVDQLRQARDREEFEHYMKSKKNKK</sequence>
<accession>A0A3B0SG33</accession>
<dbReference type="EMBL" id="UOEC01000206">
    <property type="protein sequence ID" value="VAW03083.1"/>
    <property type="molecule type" value="Genomic_DNA"/>
</dbReference>
<reference evidence="2" key="1">
    <citation type="submission" date="2018-06" db="EMBL/GenBank/DDBJ databases">
        <authorList>
            <person name="Zhirakovskaya E."/>
        </authorList>
    </citation>
    <scope>NUCLEOTIDE SEQUENCE</scope>
</reference>
<keyword evidence="1" id="KW-0472">Membrane</keyword>
<name>A0A3B0SG33_9ZZZZ</name>
<feature type="transmembrane region" description="Helical" evidence="1">
    <location>
        <begin position="28"/>
        <end position="53"/>
    </location>
</feature>
<dbReference type="Pfam" id="PF11014">
    <property type="entry name" value="DUF2852"/>
    <property type="match status" value="1"/>
</dbReference>
<dbReference type="InterPro" id="IPR021273">
    <property type="entry name" value="DUF2852"/>
</dbReference>
<gene>
    <name evidence="2" type="ORF">MNBD_ALPHA08-168</name>
</gene>
<keyword evidence="1" id="KW-0812">Transmembrane</keyword>
<organism evidence="2">
    <name type="scientific">hydrothermal vent metagenome</name>
    <dbReference type="NCBI Taxonomy" id="652676"/>
    <lineage>
        <taxon>unclassified sequences</taxon>
        <taxon>metagenomes</taxon>
        <taxon>ecological metagenomes</taxon>
    </lineage>
</organism>
<evidence type="ECO:0008006" key="3">
    <source>
        <dbReference type="Google" id="ProtNLM"/>
    </source>
</evidence>
<protein>
    <recommendedName>
        <fullName evidence="3">DUF2852 domain-containing protein</fullName>
    </recommendedName>
</protein>
<keyword evidence="1" id="KW-1133">Transmembrane helix</keyword>
<dbReference type="AlphaFoldDB" id="A0A3B0SG33"/>
<evidence type="ECO:0000313" key="2">
    <source>
        <dbReference type="EMBL" id="VAW03083.1"/>
    </source>
</evidence>
<evidence type="ECO:0000256" key="1">
    <source>
        <dbReference type="SAM" id="Phobius"/>
    </source>
</evidence>
<proteinExistence type="predicted"/>